<gene>
    <name evidence="1" type="ORF">AMORRO_LOCUS16512</name>
</gene>
<proteinExistence type="predicted"/>
<dbReference type="AlphaFoldDB" id="A0A9N9J8E7"/>
<feature type="non-terminal residue" evidence="1">
    <location>
        <position position="1"/>
    </location>
</feature>
<organism evidence="1 2">
    <name type="scientific">Acaulospora morrowiae</name>
    <dbReference type="NCBI Taxonomy" id="94023"/>
    <lineage>
        <taxon>Eukaryota</taxon>
        <taxon>Fungi</taxon>
        <taxon>Fungi incertae sedis</taxon>
        <taxon>Mucoromycota</taxon>
        <taxon>Glomeromycotina</taxon>
        <taxon>Glomeromycetes</taxon>
        <taxon>Diversisporales</taxon>
        <taxon>Acaulosporaceae</taxon>
        <taxon>Acaulospora</taxon>
    </lineage>
</organism>
<evidence type="ECO:0000313" key="1">
    <source>
        <dbReference type="EMBL" id="CAG8769777.1"/>
    </source>
</evidence>
<name>A0A9N9J8E7_9GLOM</name>
<feature type="non-terminal residue" evidence="1">
    <location>
        <position position="49"/>
    </location>
</feature>
<reference evidence="1" key="1">
    <citation type="submission" date="2021-06" db="EMBL/GenBank/DDBJ databases">
        <authorList>
            <person name="Kallberg Y."/>
            <person name="Tangrot J."/>
            <person name="Rosling A."/>
        </authorList>
    </citation>
    <scope>NUCLEOTIDE SEQUENCE</scope>
    <source>
        <strain evidence="1">CL551</strain>
    </source>
</reference>
<keyword evidence="2" id="KW-1185">Reference proteome</keyword>
<dbReference type="Proteomes" id="UP000789342">
    <property type="component" value="Unassembled WGS sequence"/>
</dbReference>
<evidence type="ECO:0000313" key="2">
    <source>
        <dbReference type="Proteomes" id="UP000789342"/>
    </source>
</evidence>
<sequence>KFILAEIMQVLVQAEDSPVGRSCEEVMTKGVVKAYSKCRNPTFNCYLRK</sequence>
<dbReference type="EMBL" id="CAJVPV010045766">
    <property type="protein sequence ID" value="CAG8769777.1"/>
    <property type="molecule type" value="Genomic_DNA"/>
</dbReference>
<protein>
    <submittedName>
        <fullName evidence="1">11615_t:CDS:1</fullName>
    </submittedName>
</protein>
<accession>A0A9N9J8E7</accession>
<comment type="caution">
    <text evidence="1">The sequence shown here is derived from an EMBL/GenBank/DDBJ whole genome shotgun (WGS) entry which is preliminary data.</text>
</comment>